<dbReference type="Proteomes" id="UP000013520">
    <property type="component" value="Chromosome"/>
</dbReference>
<dbReference type="InterPro" id="IPR004518">
    <property type="entry name" value="MazG-like_dom"/>
</dbReference>
<protein>
    <submittedName>
        <fullName evidence="2">MazG nucleotide pyrophosphohydrolase family protein</fullName>
    </submittedName>
</protein>
<dbReference type="HOGENOM" id="CLU_2167181_0_0_9"/>
<evidence type="ECO:0000313" key="3">
    <source>
        <dbReference type="Proteomes" id="UP000013520"/>
    </source>
</evidence>
<dbReference type="KEGG" id="dgi:Desgi_4612"/>
<evidence type="ECO:0000313" key="2">
    <source>
        <dbReference type="EMBL" id="AGL03839.1"/>
    </source>
</evidence>
<proteinExistence type="predicted"/>
<name>R4KMC7_9FIRM</name>
<dbReference type="eggNOG" id="COG1694">
    <property type="taxonomic scope" value="Bacteria"/>
</dbReference>
<organism evidence="2 3">
    <name type="scientific">Desulfoscipio gibsoniae DSM 7213</name>
    <dbReference type="NCBI Taxonomy" id="767817"/>
    <lineage>
        <taxon>Bacteria</taxon>
        <taxon>Bacillati</taxon>
        <taxon>Bacillota</taxon>
        <taxon>Clostridia</taxon>
        <taxon>Eubacteriales</taxon>
        <taxon>Desulfallaceae</taxon>
        <taxon>Desulfoscipio</taxon>
    </lineage>
</organism>
<sequence length="122" mass="13319">MASDLIFLCRVVIDMQKKIIALPKLNNLTPTMESTALKLMEEAGELAQAIGKLRGMSGERCAVGEGEALACITRELLDVAQTAVSMMFVLEENYGVSIEKALDEHIAKLMSKGYLVQRSNAE</sequence>
<accession>R4KMC7</accession>
<dbReference type="Pfam" id="PF03819">
    <property type="entry name" value="MazG"/>
    <property type="match status" value="1"/>
</dbReference>
<dbReference type="Gene3D" id="1.10.287.1080">
    <property type="entry name" value="MazG-like"/>
    <property type="match status" value="1"/>
</dbReference>
<dbReference type="SUPFAM" id="SSF101386">
    <property type="entry name" value="all-alpha NTP pyrophosphatases"/>
    <property type="match status" value="1"/>
</dbReference>
<dbReference type="CDD" id="cd11533">
    <property type="entry name" value="NTP-PPase_Af0060_like"/>
    <property type="match status" value="1"/>
</dbReference>
<dbReference type="STRING" id="767817.Desgi_4612"/>
<dbReference type="InterPro" id="IPR044548">
    <property type="entry name" value="AF0060_NTP-PPase_MazG-like"/>
</dbReference>
<evidence type="ECO:0000259" key="1">
    <source>
        <dbReference type="Pfam" id="PF03819"/>
    </source>
</evidence>
<gene>
    <name evidence="2" type="ORF">Desgi_4612</name>
</gene>
<dbReference type="EMBL" id="CP003273">
    <property type="protein sequence ID" value="AGL03839.1"/>
    <property type="molecule type" value="Genomic_DNA"/>
</dbReference>
<keyword evidence="3" id="KW-1185">Reference proteome</keyword>
<dbReference type="AlphaFoldDB" id="R4KMC7"/>
<dbReference type="GO" id="GO:0016787">
    <property type="term" value="F:hydrolase activity"/>
    <property type="evidence" value="ECO:0007669"/>
    <property type="project" value="UniProtKB-KW"/>
</dbReference>
<reference evidence="2 3" key="1">
    <citation type="submission" date="2012-01" db="EMBL/GenBank/DDBJ databases">
        <title>Complete sequence of Desulfotomaculum gibsoniae DSM 7213.</title>
        <authorList>
            <consortium name="US DOE Joint Genome Institute"/>
            <person name="Lucas S."/>
            <person name="Han J."/>
            <person name="Lapidus A."/>
            <person name="Cheng J.-F."/>
            <person name="Goodwin L."/>
            <person name="Pitluck S."/>
            <person name="Peters L."/>
            <person name="Ovchinnikova G."/>
            <person name="Teshima H."/>
            <person name="Detter J.C."/>
            <person name="Han C."/>
            <person name="Tapia R."/>
            <person name="Land M."/>
            <person name="Hauser L."/>
            <person name="Kyrpides N."/>
            <person name="Ivanova N."/>
            <person name="Pagani I."/>
            <person name="Parshina S."/>
            <person name="Plugge C."/>
            <person name="Muyzer G."/>
            <person name="Kuever J."/>
            <person name="Ivanova A."/>
            <person name="Nazina T."/>
            <person name="Klenk H.-P."/>
            <person name="Brambilla E."/>
            <person name="Spring S."/>
            <person name="Stams A.F."/>
            <person name="Woyke T."/>
        </authorList>
    </citation>
    <scope>NUCLEOTIDE SEQUENCE [LARGE SCALE GENOMIC DNA]</scope>
    <source>
        <strain evidence="2 3">DSM 7213</strain>
    </source>
</reference>
<keyword evidence="2" id="KW-0378">Hydrolase</keyword>
<feature type="domain" description="NTP pyrophosphohydrolase MazG-like" evidence="1">
    <location>
        <begin position="31"/>
        <end position="110"/>
    </location>
</feature>